<evidence type="ECO:0000313" key="6">
    <source>
        <dbReference type="EMBL" id="PCS03354.1"/>
    </source>
</evidence>
<evidence type="ECO:0000313" key="9">
    <source>
        <dbReference type="Proteomes" id="UP000218979"/>
    </source>
</evidence>
<name>A0A1K2HF72_9LACT</name>
<accession>A0A1K2HF72</accession>
<dbReference type="Proteomes" id="UP000185655">
    <property type="component" value="Unassembled WGS sequence"/>
</dbReference>
<keyword evidence="5" id="KW-0119">Carbohydrate metabolism</keyword>
<keyword evidence="9" id="KW-1185">Reference proteome</keyword>
<evidence type="ECO:0000256" key="4">
    <source>
        <dbReference type="ARBA" id="ARBA00023239"/>
    </source>
</evidence>
<dbReference type="GO" id="GO:0016829">
    <property type="term" value="F:lyase activity"/>
    <property type="evidence" value="ECO:0007669"/>
    <property type="project" value="UniProtKB-KW"/>
</dbReference>
<comment type="pathway">
    <text evidence="1">Carbohydrate acid metabolism.</text>
</comment>
<dbReference type="Gene3D" id="3.20.20.70">
    <property type="entry name" value="Aldolase class I"/>
    <property type="match status" value="1"/>
</dbReference>
<dbReference type="AlphaFoldDB" id="A0A1K2HF72"/>
<reference evidence="7 8" key="2">
    <citation type="submission" date="2016-11" db="EMBL/GenBank/DDBJ databases">
        <authorList>
            <person name="Jaros S."/>
            <person name="Januszkiewicz K."/>
            <person name="Wedrychowicz H."/>
        </authorList>
    </citation>
    <scope>NUCLEOTIDE SEQUENCE [LARGE SCALE GENOMIC DNA]</scope>
    <source>
        <strain evidence="7 8">DSM 22330</strain>
    </source>
</reference>
<evidence type="ECO:0000313" key="7">
    <source>
        <dbReference type="EMBL" id="SFZ75301.1"/>
    </source>
</evidence>
<dbReference type="InterPro" id="IPR013785">
    <property type="entry name" value="Aldolase_TIM"/>
</dbReference>
<protein>
    <submittedName>
        <fullName evidence="7">2-dehydro-3-deoxyphosphogluconate aldolase / (4S)-4-hydroxy-2-oxoglutarate aldolase</fullName>
    </submittedName>
    <submittedName>
        <fullName evidence="6">2-dehydro-3-deoxyphosphogluconate aldolase/4-hydroxy-2-oxoglutarate aldolase</fullName>
    </submittedName>
</protein>
<comment type="similarity">
    <text evidence="2">Belongs to the KHG/KDPG aldolase family.</text>
</comment>
<reference evidence="6 9" key="1">
    <citation type="submission" date="2014-12" db="EMBL/GenBank/DDBJ databases">
        <title>Draft genome sequences of 10 type strains of Lactococcus.</title>
        <authorList>
            <person name="Sun Z."/>
            <person name="Zhong Z."/>
            <person name="Liu W."/>
            <person name="Zhang W."/>
            <person name="Zhang H."/>
        </authorList>
    </citation>
    <scope>NUCLEOTIDE SEQUENCE [LARGE SCALE GENOMIC DNA]</scope>
    <source>
        <strain evidence="6 9">DSM 22330</strain>
    </source>
</reference>
<dbReference type="Proteomes" id="UP000218979">
    <property type="component" value="Unassembled WGS sequence"/>
</dbReference>
<gene>
    <name evidence="6" type="ORF">RR45_GL002123</name>
    <name evidence="7" type="ORF">SAMN02746068_01525</name>
</gene>
<organism evidence="7 8">
    <name type="scientific">Pseudolactococcus chungangensis CAU 28 = DSM 22330</name>
    <dbReference type="NCBI Taxonomy" id="1122154"/>
    <lineage>
        <taxon>Bacteria</taxon>
        <taxon>Bacillati</taxon>
        <taxon>Bacillota</taxon>
        <taxon>Bacilli</taxon>
        <taxon>Lactobacillales</taxon>
        <taxon>Streptococcaceae</taxon>
        <taxon>Pseudolactococcus</taxon>
    </lineage>
</organism>
<dbReference type="NCBIfam" id="TIGR01182">
    <property type="entry name" value="eda"/>
    <property type="match status" value="1"/>
</dbReference>
<evidence type="ECO:0000313" key="8">
    <source>
        <dbReference type="Proteomes" id="UP000185655"/>
    </source>
</evidence>
<comment type="subunit">
    <text evidence="3">Homotrimer.</text>
</comment>
<dbReference type="STRING" id="1122154.SAMN02746068_01525"/>
<keyword evidence="4" id="KW-0456">Lyase</keyword>
<dbReference type="PANTHER" id="PTHR30246">
    <property type="entry name" value="2-KETO-3-DEOXY-6-PHOSPHOGLUCONATE ALDOLASE"/>
    <property type="match status" value="1"/>
</dbReference>
<evidence type="ECO:0000256" key="2">
    <source>
        <dbReference type="ARBA" id="ARBA00006906"/>
    </source>
</evidence>
<dbReference type="RefSeq" id="WP_031365491.1">
    <property type="nucleotide sequence ID" value="NZ_FPKS01000008.1"/>
</dbReference>
<dbReference type="NCBIfam" id="NF005119">
    <property type="entry name" value="PRK06552.1"/>
    <property type="match status" value="1"/>
</dbReference>
<evidence type="ECO:0000256" key="3">
    <source>
        <dbReference type="ARBA" id="ARBA00011233"/>
    </source>
</evidence>
<dbReference type="CDD" id="cd00452">
    <property type="entry name" value="KDPG_aldolase"/>
    <property type="match status" value="1"/>
</dbReference>
<dbReference type="InterPro" id="IPR000887">
    <property type="entry name" value="Aldlse_KDPG_KHG"/>
</dbReference>
<dbReference type="OrthoDB" id="9802667at2"/>
<evidence type="ECO:0000256" key="5">
    <source>
        <dbReference type="ARBA" id="ARBA00023277"/>
    </source>
</evidence>
<dbReference type="EMBL" id="JXJT01000009">
    <property type="protein sequence ID" value="PCS03354.1"/>
    <property type="molecule type" value="Genomic_DNA"/>
</dbReference>
<proteinExistence type="inferred from homology"/>
<dbReference type="EMBL" id="FPKS01000008">
    <property type="protein sequence ID" value="SFZ75301.1"/>
    <property type="molecule type" value="Genomic_DNA"/>
</dbReference>
<evidence type="ECO:0000256" key="1">
    <source>
        <dbReference type="ARBA" id="ARBA00004761"/>
    </source>
</evidence>
<dbReference type="PANTHER" id="PTHR30246:SF1">
    <property type="entry name" value="2-DEHYDRO-3-DEOXY-6-PHOSPHOGALACTONATE ALDOLASE-RELATED"/>
    <property type="match status" value="1"/>
</dbReference>
<dbReference type="Pfam" id="PF01081">
    <property type="entry name" value="Aldolase"/>
    <property type="match status" value="1"/>
</dbReference>
<sequence>MRKQKTLCQLKEAGVIAVVRADSVQEAIEACHAAIAGGLTGIEVTYTTPDASEVIRTLVADYANQPEIVIGAGTVLEEVTTIEAINAGAKFVVSPCFDEESAKMCNLYQIPYLPGCLTPTEIHTALKFGVDIIKLFPGSSFSPSYVKNIKAPLPRVNIMPTGGVNLDNIAEWFANGVVAVGVGGDLMAPLANHDYEGITEKAKAYKSAYLQAVGQ</sequence>
<dbReference type="SUPFAM" id="SSF51569">
    <property type="entry name" value="Aldolase"/>
    <property type="match status" value="1"/>
</dbReference>